<evidence type="ECO:0000313" key="3">
    <source>
        <dbReference type="Proteomes" id="UP001046870"/>
    </source>
</evidence>
<keyword evidence="1" id="KW-0472">Membrane</keyword>
<feature type="transmembrane region" description="Helical" evidence="1">
    <location>
        <begin position="104"/>
        <end position="123"/>
    </location>
</feature>
<keyword evidence="1" id="KW-0812">Transmembrane</keyword>
<proteinExistence type="predicted"/>
<keyword evidence="3" id="KW-1185">Reference proteome</keyword>
<organism evidence="2 3">
    <name type="scientific">Megalops atlanticus</name>
    <name type="common">Tarpon</name>
    <name type="synonym">Clupea gigantea</name>
    <dbReference type="NCBI Taxonomy" id="7932"/>
    <lineage>
        <taxon>Eukaryota</taxon>
        <taxon>Metazoa</taxon>
        <taxon>Chordata</taxon>
        <taxon>Craniata</taxon>
        <taxon>Vertebrata</taxon>
        <taxon>Euteleostomi</taxon>
        <taxon>Actinopterygii</taxon>
        <taxon>Neopterygii</taxon>
        <taxon>Teleostei</taxon>
        <taxon>Elopiformes</taxon>
        <taxon>Megalopidae</taxon>
        <taxon>Megalops</taxon>
    </lineage>
</organism>
<dbReference type="AlphaFoldDB" id="A0A9D3PN60"/>
<accession>A0A9D3PN60</accession>
<dbReference type="PANTHER" id="PTHR23320:SF143">
    <property type="entry name" value="MEMBRANE-SPANNING 4-DOMAINS SUBFAMILY A MEMBER 4A-LIKE ISOFORM X1"/>
    <property type="match status" value="1"/>
</dbReference>
<protein>
    <recommendedName>
        <fullName evidence="4">Membrane-spanning 4-domains subfamily A member 4A-like</fullName>
    </recommendedName>
</protein>
<dbReference type="Proteomes" id="UP001046870">
    <property type="component" value="Chromosome 14"/>
</dbReference>
<evidence type="ECO:0000313" key="2">
    <source>
        <dbReference type="EMBL" id="KAG7464603.1"/>
    </source>
</evidence>
<name>A0A9D3PN60_MEGAT</name>
<gene>
    <name evidence="2" type="ORF">MATL_G00167390</name>
</gene>
<feature type="transmembrane region" description="Helical" evidence="1">
    <location>
        <begin position="73"/>
        <end position="92"/>
    </location>
</feature>
<evidence type="ECO:0008006" key="4">
    <source>
        <dbReference type="Google" id="ProtNLM"/>
    </source>
</evidence>
<dbReference type="OrthoDB" id="8958625at2759"/>
<comment type="caution">
    <text evidence="2">The sequence shown here is derived from an EMBL/GenBank/DDBJ whole genome shotgun (WGS) entry which is preliminary data.</text>
</comment>
<feature type="transmembrane region" description="Helical" evidence="1">
    <location>
        <begin position="163"/>
        <end position="184"/>
    </location>
</feature>
<keyword evidence="1" id="KW-1133">Transmembrane helix</keyword>
<reference evidence="2" key="1">
    <citation type="submission" date="2021-01" db="EMBL/GenBank/DDBJ databases">
        <authorList>
            <person name="Zahm M."/>
            <person name="Roques C."/>
            <person name="Cabau C."/>
            <person name="Klopp C."/>
            <person name="Donnadieu C."/>
            <person name="Jouanno E."/>
            <person name="Lampietro C."/>
            <person name="Louis A."/>
            <person name="Herpin A."/>
            <person name="Echchiki A."/>
            <person name="Berthelot C."/>
            <person name="Parey E."/>
            <person name="Roest-Crollius H."/>
            <person name="Braasch I."/>
            <person name="Postlethwait J."/>
            <person name="Bobe J."/>
            <person name="Montfort J."/>
            <person name="Bouchez O."/>
            <person name="Begum T."/>
            <person name="Mejri S."/>
            <person name="Adams A."/>
            <person name="Chen W.-J."/>
            <person name="Guiguen Y."/>
        </authorList>
    </citation>
    <scope>NUCLEOTIDE SEQUENCE</scope>
    <source>
        <strain evidence="2">YG-15Mar2019-1</strain>
        <tissue evidence="2">Brain</tissue>
    </source>
</reference>
<dbReference type="InterPro" id="IPR030417">
    <property type="entry name" value="MS4A"/>
</dbReference>
<evidence type="ECO:0000256" key="1">
    <source>
        <dbReference type="SAM" id="Phobius"/>
    </source>
</evidence>
<dbReference type="PANTHER" id="PTHR23320">
    <property type="entry name" value="MEMBRANE-SPANNING 4-DOMAINS SUBFAMILY A MS4A -RELATED"/>
    <property type="match status" value="1"/>
</dbReference>
<sequence>MEAVALNDQTPNPENADGPLVSVSFQKNPQHVRKYLEAEPKALGVTQITLSVFKISMSLSTLSNGFEDVTLDVIHFAGSLLVIIAGSVAVAAQNLHLPTLRACLGMQVLACAASVVGIFISFFQVGTNYSSIGCWLMKTNGTEQHTICQTLSTVLELYLAEGLLIHTALAAICATLAAYCCKVINCCTPMSKMTVITINTPPAQQ</sequence>
<dbReference type="EMBL" id="JAFDVH010000014">
    <property type="protein sequence ID" value="KAG7464603.1"/>
    <property type="molecule type" value="Genomic_DNA"/>
</dbReference>